<dbReference type="VEuPathDB" id="FungiDB:FPRO_02012"/>
<dbReference type="EMBL" id="FJOF01000001">
    <property type="protein sequence ID" value="CZR32436.1"/>
    <property type="molecule type" value="Genomic_DNA"/>
</dbReference>
<accession>A0A1L7UYP2</accession>
<name>A0A1L7UYP2_FUSPR</name>
<dbReference type="InterPro" id="IPR011009">
    <property type="entry name" value="Kinase-like_dom_sf"/>
</dbReference>
<proteinExistence type="predicted"/>
<dbReference type="GO" id="GO:0005524">
    <property type="term" value="F:ATP binding"/>
    <property type="evidence" value="ECO:0007669"/>
    <property type="project" value="InterPro"/>
</dbReference>
<feature type="domain" description="Protein kinase" evidence="1">
    <location>
        <begin position="32"/>
        <end position="372"/>
    </location>
</feature>
<evidence type="ECO:0000259" key="1">
    <source>
        <dbReference type="PROSITE" id="PS50011"/>
    </source>
</evidence>
<dbReference type="GO" id="GO:0005737">
    <property type="term" value="C:cytoplasm"/>
    <property type="evidence" value="ECO:0007669"/>
    <property type="project" value="TreeGrafter"/>
</dbReference>
<dbReference type="Proteomes" id="UP000183971">
    <property type="component" value="Unassembled WGS sequence"/>
</dbReference>
<dbReference type="GeneID" id="42046899"/>
<organism evidence="2 3">
    <name type="scientific">Fusarium proliferatum (strain ET1)</name>
    <name type="common">Orchid endophyte fungus</name>
    <dbReference type="NCBI Taxonomy" id="1227346"/>
    <lineage>
        <taxon>Eukaryota</taxon>
        <taxon>Fungi</taxon>
        <taxon>Dikarya</taxon>
        <taxon>Ascomycota</taxon>
        <taxon>Pezizomycotina</taxon>
        <taxon>Sordariomycetes</taxon>
        <taxon>Hypocreomycetidae</taxon>
        <taxon>Hypocreales</taxon>
        <taxon>Nectriaceae</taxon>
        <taxon>Fusarium</taxon>
        <taxon>Fusarium fujikuroi species complex</taxon>
    </lineage>
</organism>
<dbReference type="RefSeq" id="XP_031074461.1">
    <property type="nucleotide sequence ID" value="XM_031223458.1"/>
</dbReference>
<dbReference type="GO" id="GO:0044773">
    <property type="term" value="P:mitotic DNA damage checkpoint signaling"/>
    <property type="evidence" value="ECO:0007669"/>
    <property type="project" value="TreeGrafter"/>
</dbReference>
<keyword evidence="3" id="KW-1185">Reference proteome</keyword>
<dbReference type="PANTHER" id="PTHR44167:SF24">
    <property type="entry name" value="SERINE_THREONINE-PROTEIN KINASE CHK2"/>
    <property type="match status" value="1"/>
</dbReference>
<dbReference type="Pfam" id="PF00069">
    <property type="entry name" value="Pkinase"/>
    <property type="match status" value="1"/>
</dbReference>
<gene>
    <name evidence="2" type="ORF">FPRO_02012</name>
</gene>
<comment type="caution">
    <text evidence="2">The sequence shown here is derived from an EMBL/GenBank/DDBJ whole genome shotgun (WGS) entry which is preliminary data.</text>
</comment>
<dbReference type="GO" id="GO:0005634">
    <property type="term" value="C:nucleus"/>
    <property type="evidence" value="ECO:0007669"/>
    <property type="project" value="TreeGrafter"/>
</dbReference>
<dbReference type="PROSITE" id="PS50011">
    <property type="entry name" value="PROTEIN_KINASE_DOM"/>
    <property type="match status" value="1"/>
</dbReference>
<dbReference type="PANTHER" id="PTHR44167">
    <property type="entry name" value="OVARIAN-SPECIFIC SERINE/THREONINE-PROTEIN KINASE LOK-RELATED"/>
    <property type="match status" value="1"/>
</dbReference>
<protein>
    <recommendedName>
        <fullName evidence="1">Protein kinase domain-containing protein</fullName>
    </recommendedName>
</protein>
<dbReference type="AlphaFoldDB" id="A0A1L7UYP2"/>
<evidence type="ECO:0000313" key="3">
    <source>
        <dbReference type="Proteomes" id="UP000183971"/>
    </source>
</evidence>
<sequence length="376" mass="42804">MPLPRDLQGLNIVVLNSISDARYDNSFYNLAPGTETEIKPGSSCVVYAIPYPKRDGEQLACKKMKFSETRRGFLTRVAKTELELLDNIASWYIPFIKAAFYVEGGQSLQQSSPGQDKEDPALYIILEPWAKLSLEDLVNVMLYGEDAKAIAPWDPLGNPDIWPHFIGHCLGFLTTLWIIDPTYLESIINMDFEEAFVRLPRLAVDKFQKVRHKDLKPEHLMLMWNENEGLTPLIIDFGISKIHRAGDPTEHEGSQRYLAPEQIPGNSPSEKSDVFSMACCFTFIEAMLHSGTTGVRQIFEVALSEDRRFRDNIEHINGILNGDPTVQLSPRMEKFRLELRELVESKMLVYNVDDRSNAGEVFEAFIEIHKNYENGT</sequence>
<dbReference type="GO" id="GO:0004674">
    <property type="term" value="F:protein serine/threonine kinase activity"/>
    <property type="evidence" value="ECO:0007669"/>
    <property type="project" value="TreeGrafter"/>
</dbReference>
<dbReference type="SMART" id="SM00220">
    <property type="entry name" value="S_TKc"/>
    <property type="match status" value="1"/>
</dbReference>
<dbReference type="Gene3D" id="1.10.510.10">
    <property type="entry name" value="Transferase(Phosphotransferase) domain 1"/>
    <property type="match status" value="1"/>
</dbReference>
<evidence type="ECO:0000313" key="2">
    <source>
        <dbReference type="EMBL" id="CZR32436.1"/>
    </source>
</evidence>
<dbReference type="InterPro" id="IPR000719">
    <property type="entry name" value="Prot_kinase_dom"/>
</dbReference>
<reference evidence="3" key="1">
    <citation type="journal article" date="2016" name="Genome Biol. Evol.">
        <title>Comparative 'omics' of the Fusarium fujikuroi species complex highlights differences in genetic potential and metabolite synthesis.</title>
        <authorList>
            <person name="Niehaus E.-M."/>
            <person name="Muensterkoetter M."/>
            <person name="Proctor R.H."/>
            <person name="Brown D.W."/>
            <person name="Sharon A."/>
            <person name="Idan Y."/>
            <person name="Oren-Young L."/>
            <person name="Sieber C.M."/>
            <person name="Novak O."/>
            <person name="Pencik A."/>
            <person name="Tarkowska D."/>
            <person name="Hromadova K."/>
            <person name="Freeman S."/>
            <person name="Maymon M."/>
            <person name="Elazar M."/>
            <person name="Youssef S.A."/>
            <person name="El-Shabrawy E.S.M."/>
            <person name="Shalaby A.B.A."/>
            <person name="Houterman P."/>
            <person name="Brock N.L."/>
            <person name="Burkhardt I."/>
            <person name="Tsavkelova E.A."/>
            <person name="Dickschat J.S."/>
            <person name="Galuszka P."/>
            <person name="Gueldener U."/>
            <person name="Tudzynski B."/>
        </authorList>
    </citation>
    <scope>NUCLEOTIDE SEQUENCE [LARGE SCALE GENOMIC DNA]</scope>
    <source>
        <strain evidence="3">ET1</strain>
    </source>
</reference>
<dbReference type="SUPFAM" id="SSF56112">
    <property type="entry name" value="Protein kinase-like (PK-like)"/>
    <property type="match status" value="1"/>
</dbReference>